<feature type="transmembrane region" description="Helical" evidence="7">
    <location>
        <begin position="17"/>
        <end position="35"/>
    </location>
</feature>
<organism evidence="9 10">
    <name type="scientific">Halonotius aquaticus</name>
    <dbReference type="NCBI Taxonomy" id="2216978"/>
    <lineage>
        <taxon>Archaea</taxon>
        <taxon>Methanobacteriati</taxon>
        <taxon>Methanobacteriota</taxon>
        <taxon>Stenosarchaea group</taxon>
        <taxon>Halobacteria</taxon>
        <taxon>Halobacteriales</taxon>
        <taxon>Haloferacaceae</taxon>
        <taxon>Halonotius</taxon>
    </lineage>
</organism>
<proteinExistence type="predicted"/>
<dbReference type="CDD" id="cd00082">
    <property type="entry name" value="HisKA"/>
    <property type="match status" value="1"/>
</dbReference>
<feature type="transmembrane region" description="Helical" evidence="7">
    <location>
        <begin position="47"/>
        <end position="70"/>
    </location>
</feature>
<dbReference type="Gene3D" id="3.30.450.20">
    <property type="entry name" value="PAS domain"/>
    <property type="match status" value="1"/>
</dbReference>
<dbReference type="PROSITE" id="PS50109">
    <property type="entry name" value="HIS_KIN"/>
    <property type="match status" value="1"/>
</dbReference>
<dbReference type="InterPro" id="IPR050736">
    <property type="entry name" value="Sensor_HK_Regulatory"/>
</dbReference>
<dbReference type="EC" id="2.7.13.3" evidence="2"/>
<dbReference type="PANTHER" id="PTHR43711">
    <property type="entry name" value="TWO-COMPONENT HISTIDINE KINASE"/>
    <property type="match status" value="1"/>
</dbReference>
<dbReference type="InterPro" id="IPR000014">
    <property type="entry name" value="PAS"/>
</dbReference>
<evidence type="ECO:0000313" key="10">
    <source>
        <dbReference type="Proteomes" id="UP000276588"/>
    </source>
</evidence>
<dbReference type="InterPro" id="IPR031621">
    <property type="entry name" value="HisKA_7TM"/>
</dbReference>
<reference evidence="9 10" key="1">
    <citation type="submission" date="2018-06" db="EMBL/GenBank/DDBJ databases">
        <title>Halonotius sp. F13-13 a new haloarchaeeon isolated from a solar saltern from Isla Cristina, Huelva, Spain.</title>
        <authorList>
            <person name="Duran-Viseras A."/>
            <person name="Sanchez-Porro C."/>
            <person name="Ventosa A."/>
        </authorList>
    </citation>
    <scope>NUCLEOTIDE SEQUENCE [LARGE SCALE GENOMIC DNA]</scope>
    <source>
        <strain evidence="9 10">F13-13</strain>
    </source>
</reference>
<dbReference type="CDD" id="cd00130">
    <property type="entry name" value="PAS"/>
    <property type="match status" value="1"/>
</dbReference>
<evidence type="ECO:0000256" key="7">
    <source>
        <dbReference type="SAM" id="Phobius"/>
    </source>
</evidence>
<dbReference type="Gene3D" id="3.30.565.10">
    <property type="entry name" value="Histidine kinase-like ATPase, C-terminal domain"/>
    <property type="match status" value="1"/>
</dbReference>
<gene>
    <name evidence="9" type="ORF">DM826_06535</name>
</gene>
<dbReference type="InterPro" id="IPR035965">
    <property type="entry name" value="PAS-like_dom_sf"/>
</dbReference>
<dbReference type="PRINTS" id="PR00344">
    <property type="entry name" value="BCTRLSENSOR"/>
</dbReference>
<dbReference type="InterPro" id="IPR003594">
    <property type="entry name" value="HATPase_dom"/>
</dbReference>
<feature type="transmembrane region" description="Helical" evidence="7">
    <location>
        <begin position="230"/>
        <end position="249"/>
    </location>
</feature>
<sequence length="599" mass="63851">MGGSPTPVVAVQLPPRVPFLVGSLLLTTVLAAYGLRQYQRRGHESALLAFIALMIALSSSLLTETFLRIVTEPGLKLLGFNVLNAIGIWLSSYSFLWFALAYANTTRLLNRWLAGLALAAPLGLTMAVIVAPEFLYAANGLVTQGPMTVLGVTFGEWVSLDRTLKRPFFAVVLGVSAIVLSAIGILGRYLLQHRGDLYTGQAVAVGVGAISPLLAVGLLVAGIVPPELSVTGVAYGVTAVGFAVGIFRYRLLDIAPMGRQQLVAQLTDPVVMLDADGRVVDCNPAARALVSAPDGWHGLSVGDFFGSLSDDIQRILRGPSDGDELSVADGTTTRYFAPDVSTIGADHSPRGRLLVLREITAQKHRERELKRQNERLDQFASTVSHDLQNPLNVAYGHLQRIEDDIDDEQFAAITQAHDRMERLIDDLLTLAQVGQTIEDTDEVALADAATAATGLVDLTDCDVAMAIPATTTVIADADRLGELFENLYRNAVEHTDGAVTLRVGVLSETGSSDTSLHQTGFFVEDTGCGIPESERADIFEHGYTTTTDGTGFGLSIVADIVDAHGWEITVTDSAAGGARFEITGVEFVTDQPVNAEAAP</sequence>
<protein>
    <recommendedName>
        <fullName evidence="2">histidine kinase</fullName>
        <ecNumber evidence="2">2.7.13.3</ecNumber>
    </recommendedName>
</protein>
<dbReference type="SMART" id="SM00387">
    <property type="entry name" value="HATPase_c"/>
    <property type="match status" value="1"/>
</dbReference>
<dbReference type="InterPro" id="IPR005467">
    <property type="entry name" value="His_kinase_dom"/>
</dbReference>
<evidence type="ECO:0000256" key="1">
    <source>
        <dbReference type="ARBA" id="ARBA00000085"/>
    </source>
</evidence>
<dbReference type="Proteomes" id="UP000276588">
    <property type="component" value="Unassembled WGS sequence"/>
</dbReference>
<evidence type="ECO:0000256" key="4">
    <source>
        <dbReference type="ARBA" id="ARBA00022679"/>
    </source>
</evidence>
<dbReference type="InterPro" id="IPR004358">
    <property type="entry name" value="Sig_transdc_His_kin-like_C"/>
</dbReference>
<keyword evidence="3" id="KW-0597">Phosphoprotein</keyword>
<dbReference type="SMART" id="SM00388">
    <property type="entry name" value="HisKA"/>
    <property type="match status" value="1"/>
</dbReference>
<evidence type="ECO:0000256" key="3">
    <source>
        <dbReference type="ARBA" id="ARBA00022553"/>
    </source>
</evidence>
<feature type="transmembrane region" description="Helical" evidence="7">
    <location>
        <begin position="168"/>
        <end position="191"/>
    </location>
</feature>
<dbReference type="SUPFAM" id="SSF47384">
    <property type="entry name" value="Homodimeric domain of signal transducing histidine kinase"/>
    <property type="match status" value="1"/>
</dbReference>
<dbReference type="GO" id="GO:0000155">
    <property type="term" value="F:phosphorelay sensor kinase activity"/>
    <property type="evidence" value="ECO:0007669"/>
    <property type="project" value="InterPro"/>
</dbReference>
<keyword evidence="6" id="KW-0902">Two-component regulatory system</keyword>
<dbReference type="CDD" id="cd00075">
    <property type="entry name" value="HATPase"/>
    <property type="match status" value="1"/>
</dbReference>
<feature type="transmembrane region" description="Helical" evidence="7">
    <location>
        <begin position="203"/>
        <end position="224"/>
    </location>
</feature>
<dbReference type="Gene3D" id="1.10.287.130">
    <property type="match status" value="1"/>
</dbReference>
<keyword evidence="7" id="KW-0812">Transmembrane</keyword>
<dbReference type="SUPFAM" id="SSF55874">
    <property type="entry name" value="ATPase domain of HSP90 chaperone/DNA topoisomerase II/histidine kinase"/>
    <property type="match status" value="1"/>
</dbReference>
<feature type="domain" description="Histidine kinase" evidence="8">
    <location>
        <begin position="382"/>
        <end position="583"/>
    </location>
</feature>
<dbReference type="AlphaFoldDB" id="A0A3A6PNW1"/>
<keyword evidence="7" id="KW-1133">Transmembrane helix</keyword>
<comment type="catalytic activity">
    <reaction evidence="1">
        <text>ATP + protein L-histidine = ADP + protein N-phospho-L-histidine.</text>
        <dbReference type="EC" id="2.7.13.3"/>
    </reaction>
</comment>
<dbReference type="Pfam" id="PF02518">
    <property type="entry name" value="HATPase_c"/>
    <property type="match status" value="1"/>
</dbReference>
<keyword evidence="10" id="KW-1185">Reference proteome</keyword>
<dbReference type="PANTHER" id="PTHR43711:SF1">
    <property type="entry name" value="HISTIDINE KINASE 1"/>
    <property type="match status" value="1"/>
</dbReference>
<dbReference type="InterPro" id="IPR003661">
    <property type="entry name" value="HisK_dim/P_dom"/>
</dbReference>
<dbReference type="InterPro" id="IPR036890">
    <property type="entry name" value="HATPase_C_sf"/>
</dbReference>
<dbReference type="InterPro" id="IPR036097">
    <property type="entry name" value="HisK_dim/P_sf"/>
</dbReference>
<name>A0A3A6PNW1_9EURY</name>
<evidence type="ECO:0000256" key="6">
    <source>
        <dbReference type="ARBA" id="ARBA00023012"/>
    </source>
</evidence>
<dbReference type="Pfam" id="PF00512">
    <property type="entry name" value="HisKA"/>
    <property type="match status" value="1"/>
</dbReference>
<comment type="caution">
    <text evidence="9">The sequence shown here is derived from an EMBL/GenBank/DDBJ whole genome shotgun (WGS) entry which is preliminary data.</text>
</comment>
<evidence type="ECO:0000256" key="2">
    <source>
        <dbReference type="ARBA" id="ARBA00012438"/>
    </source>
</evidence>
<evidence type="ECO:0000313" key="9">
    <source>
        <dbReference type="EMBL" id="RJX43261.1"/>
    </source>
</evidence>
<evidence type="ECO:0000259" key="8">
    <source>
        <dbReference type="PROSITE" id="PS50109"/>
    </source>
</evidence>
<feature type="transmembrane region" description="Helical" evidence="7">
    <location>
        <begin position="112"/>
        <end position="131"/>
    </location>
</feature>
<accession>A0A3A6PNW1</accession>
<keyword evidence="7" id="KW-0472">Membrane</keyword>
<dbReference type="EMBL" id="QKNY01000009">
    <property type="protein sequence ID" value="RJX43261.1"/>
    <property type="molecule type" value="Genomic_DNA"/>
</dbReference>
<dbReference type="Pfam" id="PF16927">
    <property type="entry name" value="HisKA_7TM"/>
    <property type="match status" value="1"/>
</dbReference>
<dbReference type="SUPFAM" id="SSF55785">
    <property type="entry name" value="PYP-like sensor domain (PAS domain)"/>
    <property type="match status" value="1"/>
</dbReference>
<keyword evidence="4" id="KW-0808">Transferase</keyword>
<feature type="transmembrane region" description="Helical" evidence="7">
    <location>
        <begin position="82"/>
        <end position="100"/>
    </location>
</feature>
<keyword evidence="5" id="KW-0418">Kinase</keyword>
<evidence type="ECO:0000256" key="5">
    <source>
        <dbReference type="ARBA" id="ARBA00022777"/>
    </source>
</evidence>